<name>A0ACC0XM31_9ROSI</name>
<keyword evidence="2" id="KW-1185">Reference proteome</keyword>
<reference evidence="2" key="1">
    <citation type="journal article" date="2023" name="G3 (Bethesda)">
        <title>Genome assembly and association tests identify interacting loci associated with vigor, precocity, and sex in interspecific pistachio rootstocks.</title>
        <authorList>
            <person name="Palmer W."/>
            <person name="Jacygrad E."/>
            <person name="Sagayaradj S."/>
            <person name="Cavanaugh K."/>
            <person name="Han R."/>
            <person name="Bertier L."/>
            <person name="Beede B."/>
            <person name="Kafkas S."/>
            <person name="Golino D."/>
            <person name="Preece J."/>
            <person name="Michelmore R."/>
        </authorList>
    </citation>
    <scope>NUCLEOTIDE SEQUENCE [LARGE SCALE GENOMIC DNA]</scope>
</reference>
<proteinExistence type="predicted"/>
<accession>A0ACC0XM31</accession>
<evidence type="ECO:0000313" key="1">
    <source>
        <dbReference type="EMBL" id="KAJ0018668.1"/>
    </source>
</evidence>
<evidence type="ECO:0000313" key="2">
    <source>
        <dbReference type="Proteomes" id="UP001163603"/>
    </source>
</evidence>
<comment type="caution">
    <text evidence="1">The sequence shown here is derived from an EMBL/GenBank/DDBJ whole genome shotgun (WGS) entry which is preliminary data.</text>
</comment>
<sequence>MLTGGNYGPLISALSVIPDFTPTVGIARKKNQTWLIVVLLGIGPKPKTFSYAKLRFATKDFNPPNKLSEGGFRLVYKAWSHHESNESLGLIDPKLTEFNEIEALRVIAVALLCTQASPALRPAMSHLLSMLAGDIEVGTVTSKPSYWNFKDMTNCFLNKDIDTSSSTRSYGKKNS</sequence>
<dbReference type="EMBL" id="CM047747">
    <property type="protein sequence ID" value="KAJ0018668.1"/>
    <property type="molecule type" value="Genomic_DNA"/>
</dbReference>
<organism evidence="1 2">
    <name type="scientific">Pistacia integerrima</name>
    <dbReference type="NCBI Taxonomy" id="434235"/>
    <lineage>
        <taxon>Eukaryota</taxon>
        <taxon>Viridiplantae</taxon>
        <taxon>Streptophyta</taxon>
        <taxon>Embryophyta</taxon>
        <taxon>Tracheophyta</taxon>
        <taxon>Spermatophyta</taxon>
        <taxon>Magnoliopsida</taxon>
        <taxon>eudicotyledons</taxon>
        <taxon>Gunneridae</taxon>
        <taxon>Pentapetalae</taxon>
        <taxon>rosids</taxon>
        <taxon>malvids</taxon>
        <taxon>Sapindales</taxon>
        <taxon>Anacardiaceae</taxon>
        <taxon>Pistacia</taxon>
    </lineage>
</organism>
<protein>
    <submittedName>
        <fullName evidence="1">Uncharacterized protein</fullName>
    </submittedName>
</protein>
<gene>
    <name evidence="1" type="ORF">Pint_11537</name>
</gene>
<dbReference type="Proteomes" id="UP001163603">
    <property type="component" value="Chromosome 12"/>
</dbReference>